<gene>
    <name evidence="1" type="ORF">Vadar_028775</name>
</gene>
<dbReference type="Proteomes" id="UP000828048">
    <property type="component" value="Chromosome 5"/>
</dbReference>
<dbReference type="EMBL" id="CM037155">
    <property type="protein sequence ID" value="KAH7847667.1"/>
    <property type="molecule type" value="Genomic_DNA"/>
</dbReference>
<evidence type="ECO:0000313" key="1">
    <source>
        <dbReference type="EMBL" id="KAH7847667.1"/>
    </source>
</evidence>
<comment type="caution">
    <text evidence="1">The sequence shown here is derived from an EMBL/GenBank/DDBJ whole genome shotgun (WGS) entry which is preliminary data.</text>
</comment>
<reference evidence="1 2" key="1">
    <citation type="journal article" date="2021" name="Hortic Res">
        <title>High-quality reference genome and annotation aids understanding of berry development for evergreen blueberry (Vaccinium darrowii).</title>
        <authorList>
            <person name="Yu J."/>
            <person name="Hulse-Kemp A.M."/>
            <person name="Babiker E."/>
            <person name="Staton M."/>
        </authorList>
    </citation>
    <scope>NUCLEOTIDE SEQUENCE [LARGE SCALE GENOMIC DNA]</scope>
    <source>
        <strain evidence="2">cv. NJ 8807/NJ 8810</strain>
        <tissue evidence="1">Young leaf</tissue>
    </source>
</reference>
<proteinExistence type="predicted"/>
<name>A0ACB7Y367_9ERIC</name>
<keyword evidence="2" id="KW-1185">Reference proteome</keyword>
<sequence length="451" mass="51049">MNSPIVQTISECFIKPQYPVEEIKPPIHLATWDIAMLSIHYIQKGLLFIKPQITTNDQENPVKSLLNRLKESLSITLVHLYPLAGRFATLEQENPHFYSVYIDCNNSPGAKFIYATADLTISDILSPVDVPVVFQSFFDHHKAFDHDGHSMSLLSIQVTELIDGIFIGCSANHAVVDGTSYWYFWEILSNTFNAQEKNPVITRPPILKRWFPNGHGPHNLPFTHHDQFMSRFETPPLRERIFHFSPESIAKLKAKANSQSKTSKISSFQSVSALVWRCIIRSRRLPRDPETICTLAANNRRRMDPPLPNEYFGNTVLNLTGKATVGELLDQGLGWAAWRLHEAVEGHSDAAVREWVEKWMENPVIYTRSGHNPYGLLLGSSPRFRMYENEFGMGKAVAIRSGYGNKFDGKVMFYPGYEGVGSMDLEITLPPETMAALETDVEFMDGLNGKC</sequence>
<organism evidence="1 2">
    <name type="scientific">Vaccinium darrowii</name>
    <dbReference type="NCBI Taxonomy" id="229202"/>
    <lineage>
        <taxon>Eukaryota</taxon>
        <taxon>Viridiplantae</taxon>
        <taxon>Streptophyta</taxon>
        <taxon>Embryophyta</taxon>
        <taxon>Tracheophyta</taxon>
        <taxon>Spermatophyta</taxon>
        <taxon>Magnoliopsida</taxon>
        <taxon>eudicotyledons</taxon>
        <taxon>Gunneridae</taxon>
        <taxon>Pentapetalae</taxon>
        <taxon>asterids</taxon>
        <taxon>Ericales</taxon>
        <taxon>Ericaceae</taxon>
        <taxon>Vaccinioideae</taxon>
        <taxon>Vaccinieae</taxon>
        <taxon>Vaccinium</taxon>
    </lineage>
</organism>
<protein>
    <submittedName>
        <fullName evidence="1">Uncharacterized protein</fullName>
    </submittedName>
</protein>
<evidence type="ECO:0000313" key="2">
    <source>
        <dbReference type="Proteomes" id="UP000828048"/>
    </source>
</evidence>
<accession>A0ACB7Y367</accession>